<dbReference type="InterPro" id="IPR036390">
    <property type="entry name" value="WH_DNA-bd_sf"/>
</dbReference>
<keyword evidence="2" id="KW-0805">Transcription regulation</keyword>
<dbReference type="PANTHER" id="PTHR30346:SF29">
    <property type="entry name" value="LYSR SUBSTRATE-BINDING"/>
    <property type="match status" value="1"/>
</dbReference>
<evidence type="ECO:0000256" key="3">
    <source>
        <dbReference type="ARBA" id="ARBA00023125"/>
    </source>
</evidence>
<dbReference type="Gene3D" id="1.10.10.10">
    <property type="entry name" value="Winged helix-like DNA-binding domain superfamily/Winged helix DNA-binding domain"/>
    <property type="match status" value="1"/>
</dbReference>
<dbReference type="InterPro" id="IPR036388">
    <property type="entry name" value="WH-like_DNA-bd_sf"/>
</dbReference>
<feature type="domain" description="HTH lysR-type" evidence="5">
    <location>
        <begin position="2"/>
        <end position="59"/>
    </location>
</feature>
<dbReference type="PROSITE" id="PS50931">
    <property type="entry name" value="HTH_LYSR"/>
    <property type="match status" value="1"/>
</dbReference>
<keyword evidence="7" id="KW-1185">Reference proteome</keyword>
<evidence type="ECO:0000256" key="4">
    <source>
        <dbReference type="ARBA" id="ARBA00023163"/>
    </source>
</evidence>
<dbReference type="Proteomes" id="UP000182652">
    <property type="component" value="Unassembled WGS sequence"/>
</dbReference>
<evidence type="ECO:0000259" key="5">
    <source>
        <dbReference type="PROSITE" id="PS50931"/>
    </source>
</evidence>
<dbReference type="CDD" id="cd08423">
    <property type="entry name" value="PBP2_LTTR_like_6"/>
    <property type="match status" value="1"/>
</dbReference>
<sequence>MIDLQALQALVAVHRTGSVAAAATELGFTPSAVSQQIKKLERHSKAALLERHGRGVLLTERGRALVEHGGRILSELEEMESILTAGEQPKGTFTVASFSTAARGLLVSVAARLAEEAPEMRLEIVAVDPAEAVGKVAHGDVDLAVVHDWNSVALEIPGNVVLEPLCNDVADIMLPSTHRLAALDAVPRAALLQETWCSQPRGAICHEALLRLLASEGATPRIAFIDPDFATHLEFVAQGLALAFVPRLGRGALPAGVVARPLAGEQAHRSVSAAYRQTMSASPGVQLLVRLLHEAADAAWP</sequence>
<dbReference type="GO" id="GO:0003677">
    <property type="term" value="F:DNA binding"/>
    <property type="evidence" value="ECO:0007669"/>
    <property type="project" value="UniProtKB-KW"/>
</dbReference>
<keyword evidence="3" id="KW-0238">DNA-binding</keyword>
<dbReference type="Pfam" id="PF03466">
    <property type="entry name" value="LysR_substrate"/>
    <property type="match status" value="1"/>
</dbReference>
<evidence type="ECO:0000256" key="1">
    <source>
        <dbReference type="ARBA" id="ARBA00009437"/>
    </source>
</evidence>
<proteinExistence type="inferred from homology"/>
<dbReference type="GO" id="GO:0003700">
    <property type="term" value="F:DNA-binding transcription factor activity"/>
    <property type="evidence" value="ECO:0007669"/>
    <property type="project" value="InterPro"/>
</dbReference>
<dbReference type="Pfam" id="PF00126">
    <property type="entry name" value="HTH_1"/>
    <property type="match status" value="1"/>
</dbReference>
<dbReference type="GO" id="GO:0032993">
    <property type="term" value="C:protein-DNA complex"/>
    <property type="evidence" value="ECO:0007669"/>
    <property type="project" value="TreeGrafter"/>
</dbReference>
<evidence type="ECO:0000313" key="7">
    <source>
        <dbReference type="Proteomes" id="UP000182652"/>
    </source>
</evidence>
<gene>
    <name evidence="6" type="ORF">SAMN04489745_3252</name>
</gene>
<dbReference type="InterPro" id="IPR000847">
    <property type="entry name" value="LysR_HTH_N"/>
</dbReference>
<evidence type="ECO:0000256" key="2">
    <source>
        <dbReference type="ARBA" id="ARBA00023015"/>
    </source>
</evidence>
<dbReference type="FunFam" id="1.10.10.10:FF:000001">
    <property type="entry name" value="LysR family transcriptional regulator"/>
    <property type="match status" value="1"/>
</dbReference>
<dbReference type="Gene3D" id="3.40.190.10">
    <property type="entry name" value="Periplasmic binding protein-like II"/>
    <property type="match status" value="2"/>
</dbReference>
<dbReference type="AlphaFoldDB" id="A0A1H4VP97"/>
<dbReference type="RefSeq" id="WP_066214914.1">
    <property type="nucleotide sequence ID" value="NZ_FNSN01000004.1"/>
</dbReference>
<keyword evidence="4" id="KW-0804">Transcription</keyword>
<dbReference type="PANTHER" id="PTHR30346">
    <property type="entry name" value="TRANSCRIPTIONAL DUAL REGULATOR HCAR-RELATED"/>
    <property type="match status" value="1"/>
</dbReference>
<accession>A0A1H4VP97</accession>
<organism evidence="6 7">
    <name type="scientific">Arthrobacter woluwensis</name>
    <dbReference type="NCBI Taxonomy" id="156980"/>
    <lineage>
        <taxon>Bacteria</taxon>
        <taxon>Bacillati</taxon>
        <taxon>Actinomycetota</taxon>
        <taxon>Actinomycetes</taxon>
        <taxon>Micrococcales</taxon>
        <taxon>Micrococcaceae</taxon>
        <taxon>Arthrobacter</taxon>
    </lineage>
</organism>
<dbReference type="SUPFAM" id="SSF46785">
    <property type="entry name" value="Winged helix' DNA-binding domain"/>
    <property type="match status" value="1"/>
</dbReference>
<reference evidence="6 7" key="1">
    <citation type="submission" date="2016-10" db="EMBL/GenBank/DDBJ databases">
        <authorList>
            <person name="de Groot N.N."/>
        </authorList>
    </citation>
    <scope>NUCLEOTIDE SEQUENCE [LARGE SCALE GENOMIC DNA]</scope>
    <source>
        <strain evidence="6 7">DSM 10495</strain>
    </source>
</reference>
<dbReference type="SUPFAM" id="SSF53850">
    <property type="entry name" value="Periplasmic binding protein-like II"/>
    <property type="match status" value="1"/>
</dbReference>
<comment type="similarity">
    <text evidence="1">Belongs to the LysR transcriptional regulatory family.</text>
</comment>
<name>A0A1H4VP97_9MICC</name>
<dbReference type="STRING" id="156980.SAMN04489745_3252"/>
<evidence type="ECO:0000313" key="6">
    <source>
        <dbReference type="EMBL" id="SEC82144.1"/>
    </source>
</evidence>
<dbReference type="EMBL" id="FNSN01000004">
    <property type="protein sequence ID" value="SEC82144.1"/>
    <property type="molecule type" value="Genomic_DNA"/>
</dbReference>
<protein>
    <submittedName>
        <fullName evidence="6">ModE molybdate transport repressor domain-containing protein</fullName>
    </submittedName>
</protein>
<dbReference type="InterPro" id="IPR005119">
    <property type="entry name" value="LysR_subst-bd"/>
</dbReference>